<keyword evidence="1" id="KW-1133">Transmembrane helix</keyword>
<keyword evidence="1" id="KW-0472">Membrane</keyword>
<accession>A0A0F9VKX4</accession>
<keyword evidence="1" id="KW-0812">Transmembrane</keyword>
<name>A0A0F9VKX4_9ZZZZ</name>
<sequence>MLLQDFVGSIIGSSLATLGSILTWVIIEIIKNYRPKKKLKKNIIKLYEEFAKKEIDPFMAIRMGTIIGEIGKKKVLSILKLTLMDHEGAYVFVSGDFITKVVYTPGLNEIDIRYKDLTYNYNKPEKNHECLERFLEFYEDQCKIENIKLRKPKQVKNK</sequence>
<reference evidence="2" key="1">
    <citation type="journal article" date="2015" name="Nature">
        <title>Complex archaea that bridge the gap between prokaryotes and eukaryotes.</title>
        <authorList>
            <person name="Spang A."/>
            <person name="Saw J.H."/>
            <person name="Jorgensen S.L."/>
            <person name="Zaremba-Niedzwiedzka K."/>
            <person name="Martijn J."/>
            <person name="Lind A.E."/>
            <person name="van Eijk R."/>
            <person name="Schleper C."/>
            <person name="Guy L."/>
            <person name="Ettema T.J."/>
        </authorList>
    </citation>
    <scope>NUCLEOTIDE SEQUENCE</scope>
</reference>
<proteinExistence type="predicted"/>
<dbReference type="AlphaFoldDB" id="A0A0F9VKX4"/>
<organism evidence="2">
    <name type="scientific">marine sediment metagenome</name>
    <dbReference type="NCBI Taxonomy" id="412755"/>
    <lineage>
        <taxon>unclassified sequences</taxon>
        <taxon>metagenomes</taxon>
        <taxon>ecological metagenomes</taxon>
    </lineage>
</organism>
<feature type="transmembrane region" description="Helical" evidence="1">
    <location>
        <begin position="6"/>
        <end position="30"/>
    </location>
</feature>
<evidence type="ECO:0000256" key="1">
    <source>
        <dbReference type="SAM" id="Phobius"/>
    </source>
</evidence>
<gene>
    <name evidence="2" type="ORF">LCGC14_0471550</name>
</gene>
<evidence type="ECO:0000313" key="2">
    <source>
        <dbReference type="EMBL" id="KKN66433.1"/>
    </source>
</evidence>
<comment type="caution">
    <text evidence="2">The sequence shown here is derived from an EMBL/GenBank/DDBJ whole genome shotgun (WGS) entry which is preliminary data.</text>
</comment>
<protein>
    <submittedName>
        <fullName evidence="2">Uncharacterized protein</fullName>
    </submittedName>
</protein>
<dbReference type="EMBL" id="LAZR01000501">
    <property type="protein sequence ID" value="KKN66433.1"/>
    <property type="molecule type" value="Genomic_DNA"/>
</dbReference>